<protein>
    <submittedName>
        <fullName evidence="1">Uncharacterized protein</fullName>
    </submittedName>
</protein>
<reference evidence="1 3" key="1">
    <citation type="submission" date="2016-11" db="EMBL/GenBank/DDBJ databases">
        <authorList>
            <person name="Jaros S."/>
            <person name="Januszkiewicz K."/>
            <person name="Wedrychowicz H."/>
        </authorList>
    </citation>
    <scope>NUCLEOTIDE SEQUENCE [LARGE SCALE GENOMIC DNA]</scope>
    <source>
        <strain evidence="1 3">DSM 784</strain>
    </source>
</reference>
<accession>A0A1K1T3P2</accession>
<evidence type="ECO:0000313" key="1">
    <source>
        <dbReference type="EMBL" id="SFW91203.1"/>
    </source>
</evidence>
<dbReference type="STRING" id="1004.SAMN05661012_06746"/>
<sequence>MKNKENRINTELTKTTNVKMGELSIDTIQAQSILDDIVKANISTIEKNKELTKDEKESLIQEYQEQYDANLQWLKSVDDGYNDIKVIKGEFIFDIIPQFVQLLKINGKAVCGLYLNNNLKSMKGSSNGNLKNYFEKVLLRFAYNTICTLEPEIPTFFGIIVY</sequence>
<organism evidence="1 3">
    <name type="scientific">Chitinophaga sancti</name>
    <dbReference type="NCBI Taxonomy" id="1004"/>
    <lineage>
        <taxon>Bacteria</taxon>
        <taxon>Pseudomonadati</taxon>
        <taxon>Bacteroidota</taxon>
        <taxon>Chitinophagia</taxon>
        <taxon>Chitinophagales</taxon>
        <taxon>Chitinophagaceae</taxon>
        <taxon>Chitinophaga</taxon>
    </lineage>
</organism>
<dbReference type="EMBL" id="FPIZ01000065">
    <property type="protein sequence ID" value="SFW91203.1"/>
    <property type="molecule type" value="Genomic_DNA"/>
</dbReference>
<evidence type="ECO:0000313" key="2">
    <source>
        <dbReference type="EMBL" id="WQG93019.1"/>
    </source>
</evidence>
<gene>
    <name evidence="1" type="ORF">SAMN05661012_06746</name>
    <name evidence="2" type="ORF">SR876_15975</name>
</gene>
<evidence type="ECO:0000313" key="3">
    <source>
        <dbReference type="Proteomes" id="UP000183788"/>
    </source>
</evidence>
<dbReference type="Proteomes" id="UP000183788">
    <property type="component" value="Unassembled WGS sequence"/>
</dbReference>
<name>A0A1K1T3P2_9BACT</name>
<dbReference type="EMBL" id="CP140154">
    <property type="protein sequence ID" value="WQG93019.1"/>
    <property type="molecule type" value="Genomic_DNA"/>
</dbReference>
<proteinExistence type="predicted"/>
<dbReference type="RefSeq" id="WP_143151030.1">
    <property type="nucleotide sequence ID" value="NZ_CP139972.1"/>
</dbReference>
<dbReference type="Proteomes" id="UP001326715">
    <property type="component" value="Chromosome"/>
</dbReference>
<keyword evidence="4" id="KW-1185">Reference proteome</keyword>
<reference evidence="2 4" key="2">
    <citation type="submission" date="2023-11" db="EMBL/GenBank/DDBJ databases">
        <title>MicrobeMod: A computational toolkit for identifying prokaryotic methylation and restriction-modification with nanopore sequencing.</title>
        <authorList>
            <person name="Crits-Christoph A."/>
            <person name="Kang S.C."/>
            <person name="Lee H."/>
            <person name="Ostrov N."/>
        </authorList>
    </citation>
    <scope>NUCLEOTIDE SEQUENCE [LARGE SCALE GENOMIC DNA]</scope>
    <source>
        <strain evidence="2 4">ATCC 23090</strain>
    </source>
</reference>
<dbReference type="AlphaFoldDB" id="A0A1K1T3P2"/>
<evidence type="ECO:0000313" key="4">
    <source>
        <dbReference type="Proteomes" id="UP001326715"/>
    </source>
</evidence>